<reference evidence="2" key="1">
    <citation type="submission" date="2023-06" db="EMBL/GenBank/DDBJ databases">
        <authorList>
            <consortium name="Lawrence Berkeley National Laboratory"/>
            <person name="Ahrendt S."/>
            <person name="Sahu N."/>
            <person name="Indic B."/>
            <person name="Wong-Bajracharya J."/>
            <person name="Merenyi Z."/>
            <person name="Ke H.-M."/>
            <person name="Monk M."/>
            <person name="Kocsube S."/>
            <person name="Drula E."/>
            <person name="Lipzen A."/>
            <person name="Balint B."/>
            <person name="Henrissat B."/>
            <person name="Andreopoulos B."/>
            <person name="Martin F.M."/>
            <person name="Harder C.B."/>
            <person name="Rigling D."/>
            <person name="Ford K.L."/>
            <person name="Foster G.D."/>
            <person name="Pangilinan J."/>
            <person name="Papanicolaou A."/>
            <person name="Barry K."/>
            <person name="LaButti K."/>
            <person name="Viragh M."/>
            <person name="Koriabine M."/>
            <person name="Yan M."/>
            <person name="Riley R."/>
            <person name="Champramary S."/>
            <person name="Plett K.L."/>
            <person name="Tsai I.J."/>
            <person name="Slot J."/>
            <person name="Sipos G."/>
            <person name="Plett J."/>
            <person name="Nagy L.G."/>
            <person name="Grigoriev I.V."/>
        </authorList>
    </citation>
    <scope>NUCLEOTIDE SEQUENCE</scope>
    <source>
        <strain evidence="2">HWK02</strain>
    </source>
</reference>
<evidence type="ECO:0000313" key="2">
    <source>
        <dbReference type="EMBL" id="KAK0485495.1"/>
    </source>
</evidence>
<evidence type="ECO:0000313" key="3">
    <source>
        <dbReference type="Proteomes" id="UP001175228"/>
    </source>
</evidence>
<feature type="region of interest" description="Disordered" evidence="1">
    <location>
        <begin position="142"/>
        <end position="195"/>
    </location>
</feature>
<dbReference type="AlphaFoldDB" id="A0AA39PKD6"/>
<comment type="caution">
    <text evidence="2">The sequence shown here is derived from an EMBL/GenBank/DDBJ whole genome shotgun (WGS) entry which is preliminary data.</text>
</comment>
<gene>
    <name evidence="2" type="ORF">EDD18DRAFT_1360948</name>
</gene>
<organism evidence="2 3">
    <name type="scientific">Armillaria luteobubalina</name>
    <dbReference type="NCBI Taxonomy" id="153913"/>
    <lineage>
        <taxon>Eukaryota</taxon>
        <taxon>Fungi</taxon>
        <taxon>Dikarya</taxon>
        <taxon>Basidiomycota</taxon>
        <taxon>Agaricomycotina</taxon>
        <taxon>Agaricomycetes</taxon>
        <taxon>Agaricomycetidae</taxon>
        <taxon>Agaricales</taxon>
        <taxon>Marasmiineae</taxon>
        <taxon>Physalacriaceae</taxon>
        <taxon>Armillaria</taxon>
    </lineage>
</organism>
<keyword evidence="3" id="KW-1185">Reference proteome</keyword>
<name>A0AA39PKD6_9AGAR</name>
<proteinExistence type="predicted"/>
<feature type="compositionally biased region" description="Low complexity" evidence="1">
    <location>
        <begin position="177"/>
        <end position="190"/>
    </location>
</feature>
<dbReference type="Proteomes" id="UP001175228">
    <property type="component" value="Unassembled WGS sequence"/>
</dbReference>
<evidence type="ECO:0000256" key="1">
    <source>
        <dbReference type="SAM" id="MobiDB-lite"/>
    </source>
</evidence>
<accession>A0AA39PKD6</accession>
<dbReference type="EMBL" id="JAUEPU010000050">
    <property type="protein sequence ID" value="KAK0485495.1"/>
    <property type="molecule type" value="Genomic_DNA"/>
</dbReference>
<sequence>MAIDFVLVMGPALSLEILHDAIISSRYESPPMDPAPPRNDLSWTMYPALSPTSKTLPPIPQPPPPRVPTIPGKATPQVLTMFSPHMLLSPYLMHRGNRMVSCTFPLDLHVYSFNKLDTNSTGAFNDRYRKIQSSILLSFEPPDIASTIPGTPRRYAQEPSQPSQVEFTGPPTSQTDSHLSSMSPSSSSYSHQRYFSRPSTFQPTDGVLTPGNTSKSLASLGLWSTDVYLDGINSRMCPANNFQDETVEDFHILNRIQGETDTIWDHCGASGIVGGGHDGMALSTISASIVSGTMIYSSLQDSAFDQ</sequence>
<protein>
    <submittedName>
        <fullName evidence="2">Uncharacterized protein</fullName>
    </submittedName>
</protein>
<feature type="compositionally biased region" description="Polar residues" evidence="1">
    <location>
        <begin position="158"/>
        <end position="176"/>
    </location>
</feature>